<evidence type="ECO:0000256" key="1">
    <source>
        <dbReference type="ARBA" id="ARBA00004127"/>
    </source>
</evidence>
<comment type="subcellular location">
    <subcellularLocation>
        <location evidence="1">Endomembrane system</location>
        <topology evidence="1">Multi-pass membrane protein</topology>
    </subcellularLocation>
</comment>
<dbReference type="InterPro" id="IPR001594">
    <property type="entry name" value="Palmitoyltrfase_DHHC"/>
</dbReference>
<reference evidence="8" key="1">
    <citation type="submission" date="2021-01" db="UniProtKB">
        <authorList>
            <consortium name="EnsemblPlants"/>
        </authorList>
    </citation>
    <scope>IDENTIFICATION</scope>
</reference>
<keyword evidence="4 6" id="KW-1133">Transmembrane helix</keyword>
<comment type="similarity">
    <text evidence="2 6">Belongs to the DHHC palmitoyltransferase family.</text>
</comment>
<comment type="catalytic activity">
    <reaction evidence="6">
        <text>L-cysteinyl-[protein] + hexadecanoyl-CoA = S-hexadecanoyl-L-cysteinyl-[protein] + CoA</text>
        <dbReference type="Rhea" id="RHEA:36683"/>
        <dbReference type="Rhea" id="RHEA-COMP:10131"/>
        <dbReference type="Rhea" id="RHEA-COMP:11032"/>
        <dbReference type="ChEBI" id="CHEBI:29950"/>
        <dbReference type="ChEBI" id="CHEBI:57287"/>
        <dbReference type="ChEBI" id="CHEBI:57379"/>
        <dbReference type="ChEBI" id="CHEBI:74151"/>
        <dbReference type="EC" id="2.3.1.225"/>
    </reaction>
</comment>
<comment type="domain">
    <text evidence="6">The DHHC domain is required for palmitoyltransferase activity.</text>
</comment>
<evidence type="ECO:0000256" key="2">
    <source>
        <dbReference type="ARBA" id="ARBA00008574"/>
    </source>
</evidence>
<evidence type="ECO:0000313" key="9">
    <source>
        <dbReference type="Proteomes" id="UP000594263"/>
    </source>
</evidence>
<dbReference type="PROSITE" id="PS50216">
    <property type="entry name" value="DHHC"/>
    <property type="match status" value="1"/>
</dbReference>
<protein>
    <recommendedName>
        <fullName evidence="6">S-acyltransferase</fullName>
        <ecNumber evidence="6">2.3.1.225</ecNumber>
    </recommendedName>
    <alternativeName>
        <fullName evidence="6">Palmitoyltransferase</fullName>
    </alternativeName>
</protein>
<evidence type="ECO:0000256" key="6">
    <source>
        <dbReference type="RuleBase" id="RU079119"/>
    </source>
</evidence>
<keyword evidence="6" id="KW-0012">Acyltransferase</keyword>
<accession>A0A7N0UKI3</accession>
<name>A0A7N0UKI3_KALFE</name>
<evidence type="ECO:0000256" key="5">
    <source>
        <dbReference type="ARBA" id="ARBA00023136"/>
    </source>
</evidence>
<keyword evidence="9" id="KW-1185">Reference proteome</keyword>
<dbReference type="Gramene" id="Kaladp0070s0086.1.v1.1">
    <property type="protein sequence ID" value="Kaladp0070s0086.1.v1.1"/>
    <property type="gene ID" value="Kaladp0070s0086.v1.1"/>
</dbReference>
<feature type="domain" description="Palmitoyltransferase DHHC" evidence="7">
    <location>
        <begin position="21"/>
        <end position="76"/>
    </location>
</feature>
<dbReference type="GO" id="GO:0012505">
    <property type="term" value="C:endomembrane system"/>
    <property type="evidence" value="ECO:0007669"/>
    <property type="project" value="UniProtKB-SubCell"/>
</dbReference>
<dbReference type="GO" id="GO:0019706">
    <property type="term" value="F:protein-cysteine S-palmitoyltransferase activity"/>
    <property type="evidence" value="ECO:0007669"/>
    <property type="project" value="UniProtKB-EC"/>
</dbReference>
<keyword evidence="6" id="KW-0808">Transferase</keyword>
<comment type="caution">
    <text evidence="6">Lacks conserved residue(s) required for the propagation of feature annotation.</text>
</comment>
<dbReference type="EnsemblPlants" id="Kaladp0070s0086.1.v1.1">
    <property type="protein sequence ID" value="Kaladp0070s0086.1.v1.1"/>
    <property type="gene ID" value="Kaladp0070s0086.v1.1"/>
</dbReference>
<organism evidence="8 9">
    <name type="scientific">Kalanchoe fedtschenkoi</name>
    <name type="common">Lavender scallops</name>
    <name type="synonym">South American air plant</name>
    <dbReference type="NCBI Taxonomy" id="63787"/>
    <lineage>
        <taxon>Eukaryota</taxon>
        <taxon>Viridiplantae</taxon>
        <taxon>Streptophyta</taxon>
        <taxon>Embryophyta</taxon>
        <taxon>Tracheophyta</taxon>
        <taxon>Spermatophyta</taxon>
        <taxon>Magnoliopsida</taxon>
        <taxon>eudicotyledons</taxon>
        <taxon>Gunneridae</taxon>
        <taxon>Pentapetalae</taxon>
        <taxon>Saxifragales</taxon>
        <taxon>Crassulaceae</taxon>
        <taxon>Kalanchoe</taxon>
    </lineage>
</organism>
<sequence length="80" mass="9156">MPSILIVTFYRCLSYLMFQRLVPGRISYCKIYKAYVKGFDYHFPTFGNCIGQPNDDVFPVFLVALITTGVSYASCSYLCK</sequence>
<keyword evidence="3 6" id="KW-0812">Transmembrane</keyword>
<evidence type="ECO:0000256" key="4">
    <source>
        <dbReference type="ARBA" id="ARBA00022989"/>
    </source>
</evidence>
<evidence type="ECO:0000259" key="7">
    <source>
        <dbReference type="Pfam" id="PF01529"/>
    </source>
</evidence>
<dbReference type="Pfam" id="PF01529">
    <property type="entry name" value="DHHC"/>
    <property type="match status" value="1"/>
</dbReference>
<keyword evidence="5 6" id="KW-0472">Membrane</keyword>
<evidence type="ECO:0000256" key="3">
    <source>
        <dbReference type="ARBA" id="ARBA00022692"/>
    </source>
</evidence>
<dbReference type="Proteomes" id="UP000594263">
    <property type="component" value="Unplaced"/>
</dbReference>
<evidence type="ECO:0000313" key="8">
    <source>
        <dbReference type="EnsemblPlants" id="Kaladp0070s0086.1.v1.1"/>
    </source>
</evidence>
<dbReference type="AlphaFoldDB" id="A0A7N0UKI3"/>
<dbReference type="EC" id="2.3.1.225" evidence="6"/>
<feature type="transmembrane region" description="Helical" evidence="6">
    <location>
        <begin position="57"/>
        <end position="79"/>
    </location>
</feature>
<proteinExistence type="inferred from homology"/>